<dbReference type="Proteomes" id="UP000005237">
    <property type="component" value="Unassembled WGS sequence"/>
</dbReference>
<accession>A0A8R1EI46</accession>
<dbReference type="AlphaFoldDB" id="A0A8R1EI46"/>
<keyword evidence="3" id="KW-1185">Reference proteome</keyword>
<protein>
    <submittedName>
        <fullName evidence="2">HTH_48 domain-containing protein</fullName>
    </submittedName>
</protein>
<dbReference type="Pfam" id="PF17906">
    <property type="entry name" value="HTH_48"/>
    <property type="match status" value="1"/>
</dbReference>
<reference evidence="3" key="1">
    <citation type="submission" date="2010-08" db="EMBL/GenBank/DDBJ databases">
        <authorList>
            <consortium name="Caenorhabditis japonica Sequencing Consortium"/>
            <person name="Wilson R.K."/>
        </authorList>
    </citation>
    <scope>NUCLEOTIDE SEQUENCE [LARGE SCALE GENOMIC DNA]</scope>
    <source>
        <strain evidence="3">DF5081</strain>
    </source>
</reference>
<sequence length="104" mass="11602">MLLSQKNLVSIATSSNTPVLLTQEQVRLLLLYEHRSGSSTRQAADRINLLIGFGTVNQATAVRCFKKFRNGELEFNDSQHSGSPEAIAIQFSPDTCNTIFTRRM</sequence>
<name>A0A8R1EI46_CAEJA</name>
<evidence type="ECO:0000259" key="1">
    <source>
        <dbReference type="Pfam" id="PF17906"/>
    </source>
</evidence>
<reference evidence="2" key="2">
    <citation type="submission" date="2022-06" db="UniProtKB">
        <authorList>
            <consortium name="EnsemblMetazoa"/>
        </authorList>
    </citation>
    <scope>IDENTIFICATION</scope>
    <source>
        <strain evidence="2">DF5081</strain>
    </source>
</reference>
<evidence type="ECO:0000313" key="3">
    <source>
        <dbReference type="Proteomes" id="UP000005237"/>
    </source>
</evidence>
<organism evidence="2 3">
    <name type="scientific">Caenorhabditis japonica</name>
    <dbReference type="NCBI Taxonomy" id="281687"/>
    <lineage>
        <taxon>Eukaryota</taxon>
        <taxon>Metazoa</taxon>
        <taxon>Ecdysozoa</taxon>
        <taxon>Nematoda</taxon>
        <taxon>Chromadorea</taxon>
        <taxon>Rhabditida</taxon>
        <taxon>Rhabditina</taxon>
        <taxon>Rhabditomorpha</taxon>
        <taxon>Rhabditoidea</taxon>
        <taxon>Rhabditidae</taxon>
        <taxon>Peloderinae</taxon>
        <taxon>Caenorhabditis</taxon>
    </lineage>
</organism>
<feature type="domain" description="Mos1 transposase HTH" evidence="1">
    <location>
        <begin position="24"/>
        <end position="72"/>
    </location>
</feature>
<proteinExistence type="predicted"/>
<dbReference type="EnsemblMetazoa" id="CJA37402.1">
    <property type="protein sequence ID" value="CJA37402.1"/>
    <property type="gene ID" value="WBGene00213249"/>
</dbReference>
<evidence type="ECO:0000313" key="2">
    <source>
        <dbReference type="EnsemblMetazoa" id="CJA37402.1"/>
    </source>
</evidence>
<dbReference type="InterPro" id="IPR041426">
    <property type="entry name" value="Mos1_HTH"/>
</dbReference>